<name>A0A9X2HI61_9MICC</name>
<dbReference type="AlphaFoldDB" id="A0A9X2HI61"/>
<evidence type="ECO:0000256" key="4">
    <source>
        <dbReference type="ARBA" id="ARBA00022989"/>
    </source>
</evidence>
<evidence type="ECO:0000256" key="6">
    <source>
        <dbReference type="SAM" id="Phobius"/>
    </source>
</evidence>
<dbReference type="RefSeq" id="WP_254166682.1">
    <property type="nucleotide sequence ID" value="NZ_JANAFB010000019.1"/>
</dbReference>
<feature type="transmembrane region" description="Helical" evidence="6">
    <location>
        <begin position="78"/>
        <end position="99"/>
    </location>
</feature>
<dbReference type="PANTHER" id="PTHR11101:SF80">
    <property type="entry name" value="PHOSPHATE TRANSPORTER"/>
    <property type="match status" value="1"/>
</dbReference>
<reference evidence="8" key="1">
    <citation type="submission" date="2022-06" db="EMBL/GenBank/DDBJ databases">
        <title>Rothia sp. isolated from sandalwood seedling.</title>
        <authorList>
            <person name="Tuikhar N."/>
            <person name="Kirdat K."/>
            <person name="Thorat V."/>
            <person name="Swetha P."/>
            <person name="Padma S."/>
            <person name="Sundararaj R."/>
            <person name="Yadav A."/>
        </authorList>
    </citation>
    <scope>NUCLEOTIDE SEQUENCE</scope>
    <source>
        <strain evidence="8">AR01</strain>
    </source>
</reference>
<feature type="transmembrane region" description="Helical" evidence="6">
    <location>
        <begin position="313"/>
        <end position="332"/>
    </location>
</feature>
<feature type="transmembrane region" description="Helical" evidence="6">
    <location>
        <begin position="220"/>
        <end position="243"/>
    </location>
</feature>
<feature type="transmembrane region" description="Helical" evidence="6">
    <location>
        <begin position="183"/>
        <end position="208"/>
    </location>
</feature>
<evidence type="ECO:0000256" key="2">
    <source>
        <dbReference type="ARBA" id="ARBA00022448"/>
    </source>
</evidence>
<sequence>MTAILFGLCCALLLVFAAFASFHDVPNAVAVPVRARAVTARIGVSLSALFNVLGLLLGVVTLPLVGDRWLQIPDSQTGLGILAATLLTVIAWEAVTWWWGMPSSATHALVGGLLGALWAASAVGLSDDMALAWDMVGAVWLPLLLGPVLAFVIGWLAVVPLVRVFRYASPQTVNRRARYALTLALSCISLAHGLFFGHRLLVLALMMFLGAGIGYDAGTLWLLCLPLAACLVLGTLGGGWRIAYTLGSRMVKVDPFRGAIAQVTTTLLAFGSGAITHEPHSASQLAASAMLGAGSNQRFNAVRVRTATRIVGTWLLTIPVCAVGAAVFFLALSPLL</sequence>
<dbReference type="GO" id="GO:0035435">
    <property type="term" value="P:phosphate ion transmembrane transport"/>
    <property type="evidence" value="ECO:0007669"/>
    <property type="project" value="TreeGrafter"/>
</dbReference>
<feature type="chain" id="PRO_5040809335" evidence="7">
    <location>
        <begin position="21"/>
        <end position="336"/>
    </location>
</feature>
<evidence type="ECO:0000256" key="5">
    <source>
        <dbReference type="ARBA" id="ARBA00023136"/>
    </source>
</evidence>
<keyword evidence="9" id="KW-1185">Reference proteome</keyword>
<dbReference type="Pfam" id="PF01384">
    <property type="entry name" value="PHO4"/>
    <property type="match status" value="1"/>
</dbReference>
<accession>A0A9X2HI61</accession>
<dbReference type="EMBL" id="JANAFB010000019">
    <property type="protein sequence ID" value="MCP3426151.1"/>
    <property type="molecule type" value="Genomic_DNA"/>
</dbReference>
<evidence type="ECO:0000313" key="9">
    <source>
        <dbReference type="Proteomes" id="UP001139502"/>
    </source>
</evidence>
<evidence type="ECO:0000313" key="8">
    <source>
        <dbReference type="EMBL" id="MCP3426151.1"/>
    </source>
</evidence>
<proteinExistence type="predicted"/>
<organism evidence="8 9">
    <name type="scientific">Rothia santali</name>
    <dbReference type="NCBI Taxonomy" id="2949643"/>
    <lineage>
        <taxon>Bacteria</taxon>
        <taxon>Bacillati</taxon>
        <taxon>Actinomycetota</taxon>
        <taxon>Actinomycetes</taxon>
        <taxon>Micrococcales</taxon>
        <taxon>Micrococcaceae</taxon>
        <taxon>Rothia</taxon>
    </lineage>
</organism>
<feature type="signal peptide" evidence="7">
    <location>
        <begin position="1"/>
        <end position="20"/>
    </location>
</feature>
<keyword evidence="5 6" id="KW-0472">Membrane</keyword>
<dbReference type="InterPro" id="IPR001204">
    <property type="entry name" value="Phos_transporter"/>
</dbReference>
<dbReference type="PANTHER" id="PTHR11101">
    <property type="entry name" value="PHOSPHATE TRANSPORTER"/>
    <property type="match status" value="1"/>
</dbReference>
<keyword evidence="2" id="KW-0813">Transport</keyword>
<dbReference type="Proteomes" id="UP001139502">
    <property type="component" value="Unassembled WGS sequence"/>
</dbReference>
<comment type="caution">
    <text evidence="8">The sequence shown here is derived from an EMBL/GenBank/DDBJ whole genome shotgun (WGS) entry which is preliminary data.</text>
</comment>
<dbReference type="GO" id="GO:0016020">
    <property type="term" value="C:membrane"/>
    <property type="evidence" value="ECO:0007669"/>
    <property type="project" value="UniProtKB-SubCell"/>
</dbReference>
<evidence type="ECO:0000256" key="7">
    <source>
        <dbReference type="SAM" id="SignalP"/>
    </source>
</evidence>
<keyword evidence="3 6" id="KW-0812">Transmembrane</keyword>
<comment type="subcellular location">
    <subcellularLocation>
        <location evidence="1">Membrane</location>
        <topology evidence="1">Multi-pass membrane protein</topology>
    </subcellularLocation>
</comment>
<feature type="transmembrane region" description="Helical" evidence="6">
    <location>
        <begin position="139"/>
        <end position="162"/>
    </location>
</feature>
<feature type="transmembrane region" description="Helical" evidence="6">
    <location>
        <begin position="46"/>
        <end position="66"/>
    </location>
</feature>
<protein>
    <submittedName>
        <fullName evidence="8">Inorganic phosphate transporter</fullName>
    </submittedName>
</protein>
<keyword evidence="4 6" id="KW-1133">Transmembrane helix</keyword>
<evidence type="ECO:0000256" key="3">
    <source>
        <dbReference type="ARBA" id="ARBA00022692"/>
    </source>
</evidence>
<gene>
    <name evidence="8" type="ORF">NBM05_09065</name>
</gene>
<dbReference type="GO" id="GO:0005315">
    <property type="term" value="F:phosphate transmembrane transporter activity"/>
    <property type="evidence" value="ECO:0007669"/>
    <property type="project" value="InterPro"/>
</dbReference>
<keyword evidence="7" id="KW-0732">Signal</keyword>
<evidence type="ECO:0000256" key="1">
    <source>
        <dbReference type="ARBA" id="ARBA00004141"/>
    </source>
</evidence>